<dbReference type="EMBL" id="JBBXMP010000280">
    <property type="protein sequence ID" value="KAL0058727.1"/>
    <property type="molecule type" value="Genomic_DNA"/>
</dbReference>
<accession>A0ABR2ZAP9</accession>
<keyword evidence="2" id="KW-1185">Reference proteome</keyword>
<sequence length="302" mass="33304">MATQTAEEPERLQANLHVLADKLASRYTWENGLILAGSVVSTLSSVSESGVPGLAILKPVGTVLQQLGELVRTLRGNTEEINNLLYLATRIFNELSTKIQDQMQFNGTTIDHPIELTEEMTRHIEAFGRILSRIRGYVEKLGRKTLAKRCLLASTTKEDLAGFRKELMDAHMIFMTSNVCAIRLEVHGAVQSLSKVTYDGDTLRDTKEDLAALRRELGDAQTEMVSNVVRMDDTVRSLSKIIHDGDASRTTKLKEELVAFEKKLGDAQIELVTRAHQVAALKLVVFLYGGLGGGPSKILSIT</sequence>
<dbReference type="CDD" id="cd21037">
    <property type="entry name" value="MLKL_NTD"/>
    <property type="match status" value="1"/>
</dbReference>
<dbReference type="Proteomes" id="UP001437256">
    <property type="component" value="Unassembled WGS sequence"/>
</dbReference>
<comment type="caution">
    <text evidence="1">The sequence shown here is derived from an EMBL/GenBank/DDBJ whole genome shotgun (WGS) entry which is preliminary data.</text>
</comment>
<evidence type="ECO:0008006" key="3">
    <source>
        <dbReference type="Google" id="ProtNLM"/>
    </source>
</evidence>
<protein>
    <recommendedName>
        <fullName evidence="3">Fungal N-terminal domain-containing protein</fullName>
    </recommendedName>
</protein>
<evidence type="ECO:0000313" key="1">
    <source>
        <dbReference type="EMBL" id="KAL0058727.1"/>
    </source>
</evidence>
<dbReference type="InterPro" id="IPR036537">
    <property type="entry name" value="Adaptor_Cbl_N_dom_sf"/>
</dbReference>
<evidence type="ECO:0000313" key="2">
    <source>
        <dbReference type="Proteomes" id="UP001437256"/>
    </source>
</evidence>
<dbReference type="InterPro" id="IPR059179">
    <property type="entry name" value="MLKL-like_MCAfunc"/>
</dbReference>
<gene>
    <name evidence="1" type="ORF">AAF712_014567</name>
</gene>
<organism evidence="1 2">
    <name type="scientific">Marasmius tenuissimus</name>
    <dbReference type="NCBI Taxonomy" id="585030"/>
    <lineage>
        <taxon>Eukaryota</taxon>
        <taxon>Fungi</taxon>
        <taxon>Dikarya</taxon>
        <taxon>Basidiomycota</taxon>
        <taxon>Agaricomycotina</taxon>
        <taxon>Agaricomycetes</taxon>
        <taxon>Agaricomycetidae</taxon>
        <taxon>Agaricales</taxon>
        <taxon>Marasmiineae</taxon>
        <taxon>Marasmiaceae</taxon>
        <taxon>Marasmius</taxon>
    </lineage>
</organism>
<reference evidence="1 2" key="1">
    <citation type="submission" date="2024-05" db="EMBL/GenBank/DDBJ databases">
        <title>A draft genome resource for the thread blight pathogen Marasmius tenuissimus strain MS-2.</title>
        <authorList>
            <person name="Yulfo-Soto G.E."/>
            <person name="Baruah I.K."/>
            <person name="Amoako-Attah I."/>
            <person name="Bukari Y."/>
            <person name="Meinhardt L.W."/>
            <person name="Bailey B.A."/>
            <person name="Cohen S.P."/>
        </authorList>
    </citation>
    <scope>NUCLEOTIDE SEQUENCE [LARGE SCALE GENOMIC DNA]</scope>
    <source>
        <strain evidence="1 2">MS-2</strain>
    </source>
</reference>
<dbReference type="Gene3D" id="1.20.930.20">
    <property type="entry name" value="Adaptor protein Cbl, N-terminal domain"/>
    <property type="match status" value="1"/>
</dbReference>
<proteinExistence type="predicted"/>
<name>A0ABR2ZAP9_9AGAR</name>